<dbReference type="GO" id="GO:0006298">
    <property type="term" value="P:mismatch repair"/>
    <property type="evidence" value="ECO:0007669"/>
    <property type="project" value="TreeGrafter"/>
</dbReference>
<dbReference type="EMBL" id="CP034951">
    <property type="protein sequence ID" value="QAA83190.1"/>
    <property type="molecule type" value="Genomic_DNA"/>
</dbReference>
<keyword evidence="3" id="KW-0949">S-adenosyl-L-methionine</keyword>
<sequence length="279" mass="32003">MKKFTQAPLPFQGQKRRFLKQFKEALNSFKTDAIYVDLFGGSGLLAHTVKQQYPNARVIWNDYDNYAARLEAIPQTNILLAGLRPIVHGLSKNERLPLSLRPNVLGVVKQHEDLYGFVDYVSLSASLLFSGNYATNFEEFEKETFYNCVRTADFDATGYLEGVERVQGDYRKLYNQHQQADVVFLVDPPYLSTDTKTYKSESYWKLRDYLDVLNVLDDSNYFYFTSNKSQIVELCEWIETRTHVGNPFAGATINTTGGSVNYNSGYTDIMLYKNKESPD</sequence>
<keyword evidence="2" id="KW-0808">Transferase</keyword>
<dbReference type="PANTHER" id="PTHR30481:SF2">
    <property type="entry name" value="SITE-SPECIFIC DNA-METHYLTRANSFERASE (ADENINE-SPECIFIC)"/>
    <property type="match status" value="1"/>
</dbReference>
<evidence type="ECO:0000313" key="5">
    <source>
        <dbReference type="Proteomes" id="UP000285517"/>
    </source>
</evidence>
<evidence type="ECO:0000256" key="1">
    <source>
        <dbReference type="ARBA" id="ARBA00022603"/>
    </source>
</evidence>
<keyword evidence="5" id="KW-1185">Reference proteome</keyword>
<evidence type="ECO:0000313" key="4">
    <source>
        <dbReference type="EMBL" id="QAA83190.1"/>
    </source>
</evidence>
<dbReference type="GO" id="GO:1904047">
    <property type="term" value="F:S-adenosyl-L-methionine binding"/>
    <property type="evidence" value="ECO:0007669"/>
    <property type="project" value="TreeGrafter"/>
</dbReference>
<dbReference type="GO" id="GO:0032259">
    <property type="term" value="P:methylation"/>
    <property type="evidence" value="ECO:0007669"/>
    <property type="project" value="UniProtKB-KW"/>
</dbReference>
<organism evidence="4 5">
    <name type="scientific">Aequorivita ciconiae</name>
    <dbReference type="NCBI Taxonomy" id="2494375"/>
    <lineage>
        <taxon>Bacteria</taxon>
        <taxon>Pseudomonadati</taxon>
        <taxon>Bacteroidota</taxon>
        <taxon>Flavobacteriia</taxon>
        <taxon>Flavobacteriales</taxon>
        <taxon>Flavobacteriaceae</taxon>
        <taxon>Aequorivita</taxon>
    </lineage>
</organism>
<dbReference type="Proteomes" id="UP000285517">
    <property type="component" value="Chromosome"/>
</dbReference>
<dbReference type="OrthoDB" id="5671374at2"/>
<dbReference type="AlphaFoldDB" id="A0A410G7H3"/>
<dbReference type="PANTHER" id="PTHR30481">
    <property type="entry name" value="DNA ADENINE METHYLASE"/>
    <property type="match status" value="1"/>
</dbReference>
<dbReference type="KEGG" id="aev:EI546_06655"/>
<dbReference type="SUPFAM" id="SSF53335">
    <property type="entry name" value="S-adenosyl-L-methionine-dependent methyltransferases"/>
    <property type="match status" value="1"/>
</dbReference>
<reference evidence="4 5" key="1">
    <citation type="submission" date="2019-01" db="EMBL/GenBank/DDBJ databases">
        <title>Complete genome sequencing of Aequorivita sp. H23M31.</title>
        <authorList>
            <person name="Bae J.-W."/>
        </authorList>
    </citation>
    <scope>NUCLEOTIDE SEQUENCE [LARGE SCALE GENOMIC DNA]</scope>
    <source>
        <strain evidence="4 5">H23M31</strain>
    </source>
</reference>
<dbReference type="Gene3D" id="3.40.50.150">
    <property type="entry name" value="Vaccinia Virus protein VP39"/>
    <property type="match status" value="2"/>
</dbReference>
<dbReference type="InterPro" id="IPR012327">
    <property type="entry name" value="MeTrfase_D12"/>
</dbReference>
<dbReference type="InterPro" id="IPR029063">
    <property type="entry name" value="SAM-dependent_MTases_sf"/>
</dbReference>
<keyword evidence="1 4" id="KW-0489">Methyltransferase</keyword>
<accession>A0A410G7H3</accession>
<evidence type="ECO:0000256" key="3">
    <source>
        <dbReference type="ARBA" id="ARBA00022691"/>
    </source>
</evidence>
<name>A0A410G7H3_9FLAO</name>
<gene>
    <name evidence="4" type="ORF">EI546_06655</name>
</gene>
<dbReference type="GO" id="GO:0009007">
    <property type="term" value="F:site-specific DNA-methyltransferase (adenine-specific) activity"/>
    <property type="evidence" value="ECO:0007669"/>
    <property type="project" value="UniProtKB-EC"/>
</dbReference>
<evidence type="ECO:0000256" key="2">
    <source>
        <dbReference type="ARBA" id="ARBA00022679"/>
    </source>
</evidence>
<protein>
    <submittedName>
        <fullName evidence="4">DNA adenine methylase</fullName>
    </submittedName>
</protein>
<dbReference type="GO" id="GO:0043565">
    <property type="term" value="F:sequence-specific DNA binding"/>
    <property type="evidence" value="ECO:0007669"/>
    <property type="project" value="TreeGrafter"/>
</dbReference>
<dbReference type="GO" id="GO:0009307">
    <property type="term" value="P:DNA restriction-modification system"/>
    <property type="evidence" value="ECO:0007669"/>
    <property type="project" value="InterPro"/>
</dbReference>
<dbReference type="Pfam" id="PF02086">
    <property type="entry name" value="MethyltransfD12"/>
    <property type="match status" value="1"/>
</dbReference>
<proteinExistence type="predicted"/>
<dbReference type="REBASE" id="294894">
    <property type="entry name" value="M.AspM31ORF6655P"/>
</dbReference>